<evidence type="ECO:0000256" key="1">
    <source>
        <dbReference type="ARBA" id="ARBA00012468"/>
    </source>
</evidence>
<evidence type="ECO:0000256" key="4">
    <source>
        <dbReference type="ARBA" id="ARBA00022723"/>
    </source>
</evidence>
<evidence type="ECO:0000256" key="5">
    <source>
        <dbReference type="SAM" id="MobiDB-lite"/>
    </source>
</evidence>
<evidence type="ECO:0000313" key="7">
    <source>
        <dbReference type="EMBL" id="KAJ8907455.1"/>
    </source>
</evidence>
<accession>A0AAV8UXY3</accession>
<keyword evidence="2" id="KW-0104">Cadmium</keyword>
<dbReference type="FunFam" id="3.90.70.30:FF:000001">
    <property type="entry name" value="Glutathione gamma-glutamylcysteinyltransferase 1"/>
    <property type="match status" value="1"/>
</dbReference>
<dbReference type="PANTHER" id="PTHR33447">
    <property type="entry name" value="GLUTATHIONE GAMMA-GLUTAMYLCYSTEINYLTRANSFERASE"/>
    <property type="match status" value="1"/>
</dbReference>
<gene>
    <name evidence="7" type="ORF">NDN08_007566</name>
</gene>
<feature type="domain" description="Peptidase C83" evidence="6">
    <location>
        <begin position="1"/>
        <end position="217"/>
    </location>
</feature>
<keyword evidence="3" id="KW-0808">Transferase</keyword>
<dbReference type="SUPFAM" id="SSF54001">
    <property type="entry name" value="Cysteine proteinases"/>
    <property type="match status" value="1"/>
</dbReference>
<evidence type="ECO:0000313" key="8">
    <source>
        <dbReference type="Proteomes" id="UP001157974"/>
    </source>
</evidence>
<keyword evidence="4" id="KW-0479">Metal-binding</keyword>
<dbReference type="EMBL" id="JAMWBK010000002">
    <property type="protein sequence ID" value="KAJ8907455.1"/>
    <property type="molecule type" value="Genomic_DNA"/>
</dbReference>
<evidence type="ECO:0000256" key="3">
    <source>
        <dbReference type="ARBA" id="ARBA00022679"/>
    </source>
</evidence>
<protein>
    <recommendedName>
        <fullName evidence="1">glutathione gamma-glutamylcysteinyltransferase</fullName>
        <ecNumber evidence="1">2.3.2.15</ecNumber>
    </recommendedName>
</protein>
<dbReference type="InterPro" id="IPR038765">
    <property type="entry name" value="Papain-like_cys_pep_sf"/>
</dbReference>
<evidence type="ECO:0000256" key="2">
    <source>
        <dbReference type="ARBA" id="ARBA00022539"/>
    </source>
</evidence>
<evidence type="ECO:0000259" key="6">
    <source>
        <dbReference type="PROSITE" id="PS51443"/>
    </source>
</evidence>
<name>A0AAV8UXY3_9RHOD</name>
<sequence length="495" mass="55363">MPKSFYRRPLPSSLVAFSSAEGRKRFVEAVSDGTAESFFPLVEQFQTQSEPAYCGLTSLSVVLNALAIDPQRIWKGPWRWFSEELLDCCLPLEHVMTNGTTIDDFACIARCNGASAAVVRDVQLHKFRQDVEEICSTSSRFTVISFDRQSIGQTGSGHFSPIAAFHRATDSVLVLDVARFKYSPFWATVTQMYESMMPLDKVTKRPRGYVNMSRSLLGSIPLSCRLRFSFETIGLTMKGVRKVITPELFEAIRTSDLSEDERVDSLATVVGELINRVSEFDGGSNSRPPGPTGGCCKKMHPSVRIPESGSEGSPNPLFKKDGKCKESCSCSKRNTESIQSIFSELSKQTRESLVYKAVVKLESKEELHLPDWLTSIHMTPEESASILVLAMFYIEVPDSLGDLGVPNLVLKTEILALAEQIRSSEKHVLCMHQKLDTDKPKEQELDTDDPKEQELDTDDPKQQKLDTDDPKEQELDTDDPKKQELDTDDPKEQVA</sequence>
<dbReference type="InterPro" id="IPR040409">
    <property type="entry name" value="PCS-like"/>
</dbReference>
<dbReference type="GO" id="GO:0046872">
    <property type="term" value="F:metal ion binding"/>
    <property type="evidence" value="ECO:0007669"/>
    <property type="project" value="UniProtKB-KW"/>
</dbReference>
<dbReference type="Proteomes" id="UP001157974">
    <property type="component" value="Unassembled WGS sequence"/>
</dbReference>
<dbReference type="InterPro" id="IPR038156">
    <property type="entry name" value="PCS_N_sf"/>
</dbReference>
<dbReference type="EC" id="2.3.2.15" evidence="1"/>
<comment type="caution">
    <text evidence="7">The sequence shown here is derived from an EMBL/GenBank/DDBJ whole genome shotgun (WGS) entry which is preliminary data.</text>
</comment>
<dbReference type="GO" id="GO:0046938">
    <property type="term" value="P:phytochelatin biosynthetic process"/>
    <property type="evidence" value="ECO:0007669"/>
    <property type="project" value="InterPro"/>
</dbReference>
<proteinExistence type="predicted"/>
<dbReference type="GO" id="GO:0016756">
    <property type="term" value="F:glutathione gamma-glutamylcysteinyltransferase activity"/>
    <property type="evidence" value="ECO:0007669"/>
    <property type="project" value="UniProtKB-EC"/>
</dbReference>
<dbReference type="InterPro" id="IPR007719">
    <property type="entry name" value="PCS_N"/>
</dbReference>
<organism evidence="7 8">
    <name type="scientific">Rhodosorus marinus</name>
    <dbReference type="NCBI Taxonomy" id="101924"/>
    <lineage>
        <taxon>Eukaryota</taxon>
        <taxon>Rhodophyta</taxon>
        <taxon>Stylonematophyceae</taxon>
        <taxon>Stylonematales</taxon>
        <taxon>Stylonemataceae</taxon>
        <taxon>Rhodosorus</taxon>
    </lineage>
</organism>
<reference evidence="7 8" key="1">
    <citation type="journal article" date="2023" name="Nat. Commun.">
        <title>Origin of minicircular mitochondrial genomes in red algae.</title>
        <authorList>
            <person name="Lee Y."/>
            <person name="Cho C.H."/>
            <person name="Lee Y.M."/>
            <person name="Park S.I."/>
            <person name="Yang J.H."/>
            <person name="West J.A."/>
            <person name="Bhattacharya D."/>
            <person name="Yoon H.S."/>
        </authorList>
    </citation>
    <scope>NUCLEOTIDE SEQUENCE [LARGE SCALE GENOMIC DNA]</scope>
    <source>
        <strain evidence="7 8">CCMP1338</strain>
        <tissue evidence="7">Whole cell</tissue>
    </source>
</reference>
<dbReference type="Pfam" id="PF05023">
    <property type="entry name" value="Phytochelatin"/>
    <property type="match status" value="1"/>
</dbReference>
<dbReference type="Gene3D" id="3.90.70.30">
    <property type="entry name" value="Phytochelatin synthase, N-terminal domain"/>
    <property type="match status" value="1"/>
</dbReference>
<dbReference type="PROSITE" id="PS51443">
    <property type="entry name" value="PCS"/>
    <property type="match status" value="1"/>
</dbReference>
<dbReference type="GO" id="GO:0010038">
    <property type="term" value="P:response to metal ion"/>
    <property type="evidence" value="ECO:0007669"/>
    <property type="project" value="InterPro"/>
</dbReference>
<dbReference type="AlphaFoldDB" id="A0AAV8UXY3"/>
<keyword evidence="8" id="KW-1185">Reference proteome</keyword>
<feature type="region of interest" description="Disordered" evidence="5">
    <location>
        <begin position="434"/>
        <end position="495"/>
    </location>
</feature>